<reference evidence="3 4" key="1">
    <citation type="submission" date="2016-10" db="EMBL/GenBank/DDBJ databases">
        <authorList>
            <person name="de Groot N.N."/>
        </authorList>
    </citation>
    <scope>NUCLEOTIDE SEQUENCE [LARGE SCALE GENOMIC DNA]</scope>
    <source>
        <strain evidence="3 4">JCM 10630</strain>
    </source>
</reference>
<dbReference type="AlphaFoldDB" id="A0A1G7KJJ1"/>
<evidence type="ECO:0008006" key="6">
    <source>
        <dbReference type="Google" id="ProtNLM"/>
    </source>
</evidence>
<dbReference type="Proteomes" id="UP001278050">
    <property type="component" value="Unassembled WGS sequence"/>
</dbReference>
<keyword evidence="5" id="KW-1185">Reference proteome</keyword>
<dbReference type="OrthoDB" id="7020056at2"/>
<evidence type="ECO:0000313" key="2">
    <source>
        <dbReference type="EMBL" id="MDX5994732.1"/>
    </source>
</evidence>
<evidence type="ECO:0000313" key="5">
    <source>
        <dbReference type="Proteomes" id="UP001278050"/>
    </source>
</evidence>
<accession>A0A1G7KJJ1</accession>
<feature type="chain" id="PRO_5010314382" description="Lipoprotein" evidence="1">
    <location>
        <begin position="21"/>
        <end position="174"/>
    </location>
</feature>
<evidence type="ECO:0000313" key="3">
    <source>
        <dbReference type="EMBL" id="SDF37214.1"/>
    </source>
</evidence>
<keyword evidence="1" id="KW-0732">Signal</keyword>
<dbReference type="RefSeq" id="WP_074681045.1">
    <property type="nucleotide sequence ID" value="NZ_CBCSET010000002.1"/>
</dbReference>
<dbReference type="EMBL" id="FNAE01000007">
    <property type="protein sequence ID" value="SDF37214.1"/>
    <property type="molecule type" value="Genomic_DNA"/>
</dbReference>
<gene>
    <name evidence="3" type="ORF">SAMN05216575_107164</name>
    <name evidence="2" type="ORF">SIM71_21935</name>
</gene>
<protein>
    <recommendedName>
        <fullName evidence="6">Lipoprotein</fullName>
    </recommendedName>
</protein>
<organism evidence="3 4">
    <name type="scientific">Ectopseudomonas alcaliphila</name>
    <dbReference type="NCBI Taxonomy" id="101564"/>
    <lineage>
        <taxon>Bacteria</taxon>
        <taxon>Pseudomonadati</taxon>
        <taxon>Pseudomonadota</taxon>
        <taxon>Gammaproteobacteria</taxon>
        <taxon>Pseudomonadales</taxon>
        <taxon>Pseudomonadaceae</taxon>
        <taxon>Ectopseudomonas</taxon>
    </lineage>
</organism>
<reference evidence="2 5" key="2">
    <citation type="submission" date="2023-11" db="EMBL/GenBank/DDBJ databases">
        <title>MicrobeMod: A computational toolkit for identifying prokaryotic methylation and restriction-modification with nanopore sequencing.</title>
        <authorList>
            <person name="Crits-Christoph A."/>
            <person name="Kang S.C."/>
            <person name="Lee H."/>
            <person name="Ostrov N."/>
        </authorList>
    </citation>
    <scope>NUCLEOTIDE SEQUENCE [LARGE SCALE GENOMIC DNA]</scope>
    <source>
        <strain evidence="2 5">ATCC BAA-571</strain>
    </source>
</reference>
<dbReference type="PROSITE" id="PS51257">
    <property type="entry name" value="PROKAR_LIPOPROTEIN"/>
    <property type="match status" value="1"/>
</dbReference>
<dbReference type="EMBL" id="JAWXXP010000001">
    <property type="protein sequence ID" value="MDX5994732.1"/>
    <property type="molecule type" value="Genomic_DNA"/>
</dbReference>
<sequence>MKAFLIVALGAVVLSGCATTHSLPPTELHYGDDYLPPIHVLTDDPLKGGEIRNSLRATGMFSDVISGQPPTGGYGLRVNFTQARDLPSFPVVMASALTLFLLPVGDGTDSQLGFTLTQDGKTLKRYDYRNKTQRYSWLLDRNNEAKQENLDRITRAFARDVQQDGLMQPAEAQP</sequence>
<proteinExistence type="predicted"/>
<evidence type="ECO:0000256" key="1">
    <source>
        <dbReference type="SAM" id="SignalP"/>
    </source>
</evidence>
<evidence type="ECO:0000313" key="4">
    <source>
        <dbReference type="Proteomes" id="UP000182413"/>
    </source>
</evidence>
<feature type="signal peptide" evidence="1">
    <location>
        <begin position="1"/>
        <end position="20"/>
    </location>
</feature>
<name>A0A1G7KJJ1_9GAMM</name>
<dbReference type="Proteomes" id="UP000182413">
    <property type="component" value="Unassembled WGS sequence"/>
</dbReference>